<keyword evidence="1" id="KW-0677">Repeat</keyword>
<feature type="compositionally biased region" description="Gly residues" evidence="2">
    <location>
        <begin position="1318"/>
        <end position="1331"/>
    </location>
</feature>
<evidence type="ECO:0000256" key="2">
    <source>
        <dbReference type="SAM" id="MobiDB-lite"/>
    </source>
</evidence>
<feature type="region of interest" description="Disordered" evidence="2">
    <location>
        <begin position="1218"/>
        <end position="1241"/>
    </location>
</feature>
<dbReference type="PANTHER" id="PTHR19860:SF18">
    <property type="entry name" value="DUF4062 DOMAIN-CONTAINING PROTEIN"/>
    <property type="match status" value="1"/>
</dbReference>
<dbReference type="Proteomes" id="UP001497497">
    <property type="component" value="Unassembled WGS sequence"/>
</dbReference>
<evidence type="ECO:0000313" key="4">
    <source>
        <dbReference type="Proteomes" id="UP001497497"/>
    </source>
</evidence>
<feature type="region of interest" description="Disordered" evidence="2">
    <location>
        <begin position="1542"/>
        <end position="1599"/>
    </location>
</feature>
<evidence type="ECO:0000256" key="1">
    <source>
        <dbReference type="ARBA" id="ARBA00022737"/>
    </source>
</evidence>
<dbReference type="InterPro" id="IPR051191">
    <property type="entry name" value="DCAF12"/>
</dbReference>
<keyword evidence="4" id="KW-1185">Reference proteome</keyword>
<reference evidence="3 4" key="1">
    <citation type="submission" date="2024-04" db="EMBL/GenBank/DDBJ databases">
        <authorList>
            <consortium name="Genoscope - CEA"/>
            <person name="William W."/>
        </authorList>
    </citation>
    <scope>NUCLEOTIDE SEQUENCE [LARGE SCALE GENOMIC DNA]</scope>
</reference>
<accession>A0AAV2GY02</accession>
<name>A0AAV2GY02_LYMST</name>
<feature type="region of interest" description="Disordered" evidence="2">
    <location>
        <begin position="1295"/>
        <end position="1371"/>
    </location>
</feature>
<dbReference type="Gene3D" id="1.25.40.10">
    <property type="entry name" value="Tetratricopeptide repeat domain"/>
    <property type="match status" value="1"/>
</dbReference>
<evidence type="ECO:0000313" key="3">
    <source>
        <dbReference type="EMBL" id="CAL1526238.1"/>
    </source>
</evidence>
<dbReference type="InterPro" id="IPR027417">
    <property type="entry name" value="P-loop_NTPase"/>
</dbReference>
<dbReference type="EMBL" id="CAXITT010000003">
    <property type="protein sequence ID" value="CAL1526238.1"/>
    <property type="molecule type" value="Genomic_DNA"/>
</dbReference>
<sequence>MSHLNKYEFRIPLTPYICSTPLDFIEERTYLSENVFCKLKDACKSRGSYFSPIDLRWATGEKKLEQGFFLKTQLDAIKKCSPFFICLLGETYGAYRNEKKDSLSQSKTAEGKKVADDCDWLDKNILLAGSGGHSWVLQEEFTGCSLTELEVTQGALQNDSQYVTLYYRQFDHLEDKLKKVEESEREKIINLYSAESEESRRKIRDLRQRLVNKGIPVKYFRTAEQLGQIVLEDWLEIIDMMFPPLRHDLTLLRSKQYKEWLSQESFIHSRLEVFVSTPDVDQVLQQLTEFVLTSGRSEASGYLDDALILKNSTSIHNILPAPVKSKSSTSNQVIPCITVITGNRGVGKSALAARWLHQFRDDICGICVISNFTSASSSSPNIVQFLVHCVQTLRKRYLLSGGYDPKSIRAETESDGAGQSFMSLCESFGAALALGPCVVLLDGVNELGPASGMSAQTIKECSWLPEKVPSTCRLILTTTFSDTSYHSLAKRPDVSIIKCPDSLINFNTTLQMIVQGNPPVNVLLGEDGVKQLTSLKIIQTALGAKVIGQELSSYRVYSNLTLFLENHAEMCSLRNFWTMCVQSWVKDLSWNLNKPSGEPNYRDKTFESYGWVIDTLCLVAVSRNGLKKDQILSVLKMIGYKDDLEVTEYDWLQLRLCASATLCDSGDGCIVFDHKYLQEITEYTFFQTISKLSSDPRTVIQSSQNVVRQVYHSYLARYFSHQSHSTQTMEELPWQLMMSGNISDLLEYLTDSSIIMKMLTVEGDLWREDFKLYWSVCEAFGQHPANLYLQLANTLGVVDINDVQELDNSDKCLATLTPRIMVSTPHNLEPASDGLGELDMSDSHLGLTTPLLTDPVSLKPKCEHAPDGLESKGNFDTVFVTQGGAGIPCPDIDAPVKNGSDEKIMPDVETLCWYISVFLQDLGHADASKVLFTSLSKYLKQRYPLTLKQQILLCRCHFEVGRLKEKSKDKAGAELDYRLSLHALVAADNIDDEMSHQADLLYLKGLLLCCHGNIRIQDNNLSEAEELLQEAKDCLEDEPDCSVLKSTIFYNLAFLRSSQCDFGQAEAYLRTTLKLRSQWFGGCHSYVANACLALGKLLASPGNVKGRNLVEAESRFRQTLQIQETCLGPRHLSVASVLFDLGQLLSGDKSWSVRMEAQRFLQRSLDIRVTELGADDPLTHKTQQTLTKLDVALNSGHPNVMLVKAGERKSRSTTFINQGAKEGLRQPSRPNQDSRLPGPMSGTAVNREQVMKHNWPDSLVSSSYSLASASDKLLAAPVTATPRLLRREKEAMFAKESSVRTGGFNVPSTASGENGSPPGWGEGSGYRGRGLAGSVENGEVNSKRQTIIVDLQQKEEPNSDAEEGSDKAGDIAGKDYFMDITNKYSEKKIVRIRSSSAPRTLFQRYGDVDIANKHATLGKVTSARSGSNRPIWSARSRQTTSSYASSSHLSHCVVPGCHDITPSNVRSVVGPHSDLKSLLGEPPRPRPTSQRVHHRSAWYHVPGRYVTPQERIPKKRMQKTENAKDIEAFMALKAKWARERQRELTELAPKQGQGPETNKPTAGDKHIRSCVEQELENSDKRESELHNSTSQLVHQHPSPQLVKGQVEHENQMVKFKDPIIAC</sequence>
<comment type="caution">
    <text evidence="3">The sequence shown here is derived from an EMBL/GenBank/DDBJ whole genome shotgun (WGS) entry which is preliminary data.</text>
</comment>
<dbReference type="PANTHER" id="PTHR19860">
    <property type="entry name" value="DDB1- AND CUL4-ASSOCIATED FACTOR 12-RELATED"/>
    <property type="match status" value="1"/>
</dbReference>
<dbReference type="GO" id="GO:0080008">
    <property type="term" value="C:Cul4-RING E3 ubiquitin ligase complex"/>
    <property type="evidence" value="ECO:0007669"/>
    <property type="project" value="TreeGrafter"/>
</dbReference>
<dbReference type="InterPro" id="IPR011990">
    <property type="entry name" value="TPR-like_helical_dom_sf"/>
</dbReference>
<proteinExistence type="predicted"/>
<protein>
    <submittedName>
        <fullName evidence="3">Uncharacterized protein</fullName>
    </submittedName>
</protein>
<dbReference type="SUPFAM" id="SSF48452">
    <property type="entry name" value="TPR-like"/>
    <property type="match status" value="1"/>
</dbReference>
<gene>
    <name evidence="3" type="ORF">GSLYS_00000415001</name>
</gene>
<dbReference type="Gene3D" id="3.40.50.300">
    <property type="entry name" value="P-loop containing nucleotide triphosphate hydrolases"/>
    <property type="match status" value="1"/>
</dbReference>
<feature type="compositionally biased region" description="Basic and acidic residues" evidence="2">
    <location>
        <begin position="1562"/>
        <end position="1585"/>
    </location>
</feature>
<organism evidence="3 4">
    <name type="scientific">Lymnaea stagnalis</name>
    <name type="common">Great pond snail</name>
    <name type="synonym">Helix stagnalis</name>
    <dbReference type="NCBI Taxonomy" id="6523"/>
    <lineage>
        <taxon>Eukaryota</taxon>
        <taxon>Metazoa</taxon>
        <taxon>Spiralia</taxon>
        <taxon>Lophotrochozoa</taxon>
        <taxon>Mollusca</taxon>
        <taxon>Gastropoda</taxon>
        <taxon>Heterobranchia</taxon>
        <taxon>Euthyneura</taxon>
        <taxon>Panpulmonata</taxon>
        <taxon>Hygrophila</taxon>
        <taxon>Lymnaeoidea</taxon>
        <taxon>Lymnaeidae</taxon>
        <taxon>Lymnaea</taxon>
    </lineage>
</organism>
<dbReference type="SUPFAM" id="SSF52540">
    <property type="entry name" value="P-loop containing nucleoside triphosphate hydrolases"/>
    <property type="match status" value="1"/>
</dbReference>
<feature type="region of interest" description="Disordered" evidence="2">
    <location>
        <begin position="1471"/>
        <end position="1493"/>
    </location>
</feature>